<sequence>MLPAVLPFVLVFCSRRIKQFVATLAITNVSSGFYADQLGALNGRLLNNRLNLKEAAVSKLDDMTEQA</sequence>
<gene>
    <name evidence="1" type="ORF">AB8Z38_23570</name>
</gene>
<reference evidence="1" key="1">
    <citation type="submission" date="2024-08" db="EMBL/GenBank/DDBJ databases">
        <authorList>
            <person name="Chaddad Z."/>
            <person name="Lamrabet M."/>
            <person name="Bouhnik O."/>
            <person name="Alami S."/>
            <person name="Wipf D."/>
            <person name="Courty P.E."/>
            <person name="Missbah El Idrissi M."/>
        </authorList>
    </citation>
    <scope>NUCLEOTIDE SEQUENCE</scope>
    <source>
        <strain evidence="1">LLZ17</strain>
    </source>
</reference>
<evidence type="ECO:0008006" key="2">
    <source>
        <dbReference type="Google" id="ProtNLM"/>
    </source>
</evidence>
<proteinExistence type="predicted"/>
<dbReference type="RefSeq" id="WP_369720168.1">
    <property type="nucleotide sequence ID" value="NZ_CP165734.1"/>
</dbReference>
<dbReference type="EMBL" id="CP165734">
    <property type="protein sequence ID" value="XDV55722.1"/>
    <property type="molecule type" value="Genomic_DNA"/>
</dbReference>
<accession>A0AB39XG32</accession>
<dbReference type="AlphaFoldDB" id="A0AB39XG32"/>
<organism evidence="1">
    <name type="scientific">Bradyrhizobium sp. LLZ17</name>
    <dbReference type="NCBI Taxonomy" id="3239388"/>
    <lineage>
        <taxon>Bacteria</taxon>
        <taxon>Pseudomonadati</taxon>
        <taxon>Pseudomonadota</taxon>
        <taxon>Alphaproteobacteria</taxon>
        <taxon>Hyphomicrobiales</taxon>
        <taxon>Nitrobacteraceae</taxon>
        <taxon>Bradyrhizobium</taxon>
    </lineage>
</organism>
<name>A0AB39XG32_9BRAD</name>
<protein>
    <recommendedName>
        <fullName evidence="2">ABC transmembrane type-1 domain-containing protein</fullName>
    </recommendedName>
</protein>
<evidence type="ECO:0000313" key="1">
    <source>
        <dbReference type="EMBL" id="XDV55722.1"/>
    </source>
</evidence>